<dbReference type="NCBIfam" id="NF033527">
    <property type="entry name" value="transpos_Tn3"/>
    <property type="match status" value="1"/>
</dbReference>
<evidence type="ECO:0000313" key="8">
    <source>
        <dbReference type="Proteomes" id="UP001162780"/>
    </source>
</evidence>
<keyword evidence="8" id="KW-1185">Reference proteome</keyword>
<evidence type="ECO:0000256" key="4">
    <source>
        <dbReference type="ARBA" id="ARBA00023172"/>
    </source>
</evidence>
<evidence type="ECO:0000259" key="6">
    <source>
        <dbReference type="Pfam" id="PF13700"/>
    </source>
</evidence>
<evidence type="ECO:0000256" key="3">
    <source>
        <dbReference type="ARBA" id="ARBA00023125"/>
    </source>
</evidence>
<dbReference type="RefSeq" id="WP_255187869.1">
    <property type="nucleotide sequence ID" value="NZ_CP113517.1"/>
</dbReference>
<evidence type="ECO:0000256" key="2">
    <source>
        <dbReference type="ARBA" id="ARBA00022578"/>
    </source>
</evidence>
<dbReference type="Pfam" id="PF01526">
    <property type="entry name" value="DDE_Tnp_Tn3"/>
    <property type="match status" value="1"/>
</dbReference>
<keyword evidence="3" id="KW-0238">DNA-binding</keyword>
<name>A0ABY7GR51_9GAMM</name>
<feature type="domain" description="DUF4158" evidence="6">
    <location>
        <begin position="6"/>
        <end position="160"/>
    </location>
</feature>
<dbReference type="EMBL" id="CP113517">
    <property type="protein sequence ID" value="WAR46961.1"/>
    <property type="molecule type" value="Genomic_DNA"/>
</dbReference>
<keyword evidence="4" id="KW-0233">DNA recombination</keyword>
<sequence>MLASDTAYPRLKTCFNTGELERWYSPTPDEREFCTKVVRGQSNRFGFLLTLKIFQRLGYFVTSDQIPDAIIAHLAEIQKVPVDREVLKHYDDSRSRKTHVGLIRSYLNVSQFNSEANKLLCQALVDTALTKDDLADIINVGIETLVKYRYELPAFGTLLREAKDQRSATYRTLFRDVYERLSDAERTQLDALFLVGEDCQTSPWNDLKIDAPKVTQSGLRELLTRYDQLSALAGNQDLLRNIPVVKRQQLSLEGLSLDAASMADMEVKKRYTVSLALIERQLARVTDDLCDMICKQMMKVQHLADAELEDYLTANQDKTDEILRRFAQLDTLLQSDQPVDDQITQARQLFTERPDLCEFSRVHSEFGGKNECRFMWRYFKARRSELFRILAKLRFVATSQDKSFENALAFVLAYNRRHSDWITLNGKGETVLTPQDLDWMPAKWWKLVTGESDCKLEPSRVNRRQFEVCVFRQLVQELKSADICVPGSDTYSDSRDQLLSTDECNEALAEYGELVGLPVESQAFVDHLRIQLTDAANAVDRDYLSNTNFNIVNGRATLARLIKKPEPKGFRVVEEALTRKLQALDLSMLDVLGDTMQWLNWGQFFGPLSGHESKLEDEDRRQILTTFAYGTGLGPTQVAKSVSGVSDRQIAFVNQRHVTTEKLEAAICEVINGYNRFWLPKLWGNAKRAAADGTLWDLYENNLLSEYHIRYGSWGGIAYYHVSDNYIALFSHFIPCGVWEAIYILDGLTKNKSDIQPDTLHGDTQAQSTPVFGLAYLLGIKLMPRIRNWKDLKCYKPSSDEAYNHISELFAKDNINWALISRHLPDMLQIALSIKAGKIAPSTILRKLGTASRKNKLYYAFRELGRVVRTCFLLEYVNSEELRRLIQSATNRCESFNKFAQWIYFASDLIQENVRDEQLKVIKYNHLIANLLIFHNCKSMTQALKELQDEGMILTPDILRALSPYRQHPSRFGMYELRDSEAGPIDYDFRLDLESNEAQIKLA</sequence>
<dbReference type="InterPro" id="IPR025296">
    <property type="entry name" value="DUF4158"/>
</dbReference>
<comment type="similarity">
    <text evidence="1">Belongs to the transposase 7 family.</text>
</comment>
<accession>A0ABY7GR51</accession>
<organism evidence="7 8">
    <name type="scientific">Methylomonas rapida</name>
    <dbReference type="NCBI Taxonomy" id="2963939"/>
    <lineage>
        <taxon>Bacteria</taxon>
        <taxon>Pseudomonadati</taxon>
        <taxon>Pseudomonadota</taxon>
        <taxon>Gammaproteobacteria</taxon>
        <taxon>Methylococcales</taxon>
        <taxon>Methylococcaceae</taxon>
        <taxon>Methylomonas</taxon>
    </lineage>
</organism>
<feature type="domain" description="Tn3 transposase DDE" evidence="5">
    <location>
        <begin position="590"/>
        <end position="975"/>
    </location>
</feature>
<protein>
    <submittedName>
        <fullName evidence="7">Tn3 family transposase</fullName>
    </submittedName>
</protein>
<proteinExistence type="inferred from homology"/>
<dbReference type="Proteomes" id="UP001162780">
    <property type="component" value="Chromosome"/>
</dbReference>
<dbReference type="InterPro" id="IPR047653">
    <property type="entry name" value="Tn3-like_transpos"/>
</dbReference>
<reference evidence="7" key="1">
    <citation type="submission" date="2022-11" db="EMBL/GenBank/DDBJ databases">
        <title>Methylomonas rapida sp. nov., Carotenoid-Producing Obligate Methanotrophs with High Growth Characteristics and Biotechnological Potential.</title>
        <authorList>
            <person name="Tikhonova E.N."/>
            <person name="Suleimanov R.Z."/>
            <person name="Miroshnikov K."/>
            <person name="Oshkin I.Y."/>
            <person name="Belova S.E."/>
            <person name="Danilova O.V."/>
            <person name="Ashikhmin A."/>
            <person name="Konopkin A."/>
            <person name="But S.Y."/>
            <person name="Khmelenina V.N."/>
            <person name="Kuznetsov N."/>
            <person name="Pimenov N.V."/>
            <person name="Dedysh S.N."/>
        </authorList>
    </citation>
    <scope>NUCLEOTIDE SEQUENCE</scope>
    <source>
        <strain evidence="7">MP1</strain>
    </source>
</reference>
<evidence type="ECO:0000313" key="7">
    <source>
        <dbReference type="EMBL" id="WAR46961.1"/>
    </source>
</evidence>
<gene>
    <name evidence="7" type="ORF">NM686_010740</name>
</gene>
<dbReference type="InterPro" id="IPR002513">
    <property type="entry name" value="Tn3_Tnp_DDE_dom"/>
</dbReference>
<evidence type="ECO:0000259" key="5">
    <source>
        <dbReference type="Pfam" id="PF01526"/>
    </source>
</evidence>
<evidence type="ECO:0000256" key="1">
    <source>
        <dbReference type="ARBA" id="ARBA00009402"/>
    </source>
</evidence>
<keyword evidence="2" id="KW-0815">Transposition</keyword>
<dbReference type="Pfam" id="PF13700">
    <property type="entry name" value="DUF4158"/>
    <property type="match status" value="1"/>
</dbReference>